<name>A0A3S4ZRT9_9PLAT</name>
<evidence type="ECO:0000313" key="1">
    <source>
        <dbReference type="EMBL" id="VEL18252.1"/>
    </source>
</evidence>
<sequence length="277" mass="31802">MRPRRTQIYSPLLTNIRRYQVQASGRLRIDTLSEGSYYTVCLRSDNSFFPPNAACTRWPTVFDQRKASLPIESKPYTVAGFLGLYVVSHGSNWAQLGWRAPNRDLQGGPIVLSPPVAYLLFVLKSKRQRCPEQIHFFAPPWVSQPDDRISLSTKMARQQLVFEPILHLPCFSYVYRMREKSRTIGTDIAGMQISKINLSLLASFRVQAHSVTYDPNPRSEEKKLYASHKDLLDYSSLFASVIFLLKVQKFKSALEILNVLPHTIHTFTYLKLSDRES</sequence>
<reference evidence="1" key="1">
    <citation type="submission" date="2018-11" db="EMBL/GenBank/DDBJ databases">
        <authorList>
            <consortium name="Pathogen Informatics"/>
        </authorList>
    </citation>
    <scope>NUCLEOTIDE SEQUENCE</scope>
</reference>
<dbReference type="AlphaFoldDB" id="A0A3S4ZRT9"/>
<protein>
    <submittedName>
        <fullName evidence="1">Uncharacterized protein</fullName>
    </submittedName>
</protein>
<dbReference type="Proteomes" id="UP000784294">
    <property type="component" value="Unassembled WGS sequence"/>
</dbReference>
<comment type="caution">
    <text evidence="1">The sequence shown here is derived from an EMBL/GenBank/DDBJ whole genome shotgun (WGS) entry which is preliminary data.</text>
</comment>
<proteinExistence type="predicted"/>
<evidence type="ECO:0000313" key="2">
    <source>
        <dbReference type="Proteomes" id="UP000784294"/>
    </source>
</evidence>
<organism evidence="1 2">
    <name type="scientific">Protopolystoma xenopodis</name>
    <dbReference type="NCBI Taxonomy" id="117903"/>
    <lineage>
        <taxon>Eukaryota</taxon>
        <taxon>Metazoa</taxon>
        <taxon>Spiralia</taxon>
        <taxon>Lophotrochozoa</taxon>
        <taxon>Platyhelminthes</taxon>
        <taxon>Monogenea</taxon>
        <taxon>Polyopisthocotylea</taxon>
        <taxon>Polystomatidea</taxon>
        <taxon>Polystomatidae</taxon>
        <taxon>Protopolystoma</taxon>
    </lineage>
</organism>
<accession>A0A3S4ZRT9</accession>
<keyword evidence="2" id="KW-1185">Reference proteome</keyword>
<gene>
    <name evidence="1" type="ORF">PXEA_LOCUS11692</name>
</gene>
<dbReference type="EMBL" id="CAAALY010036165">
    <property type="protein sequence ID" value="VEL18252.1"/>
    <property type="molecule type" value="Genomic_DNA"/>
</dbReference>